<evidence type="ECO:0000256" key="1">
    <source>
        <dbReference type="ARBA" id="ARBA00004155"/>
    </source>
</evidence>
<keyword evidence="7 13" id="KW-0472">Membrane</keyword>
<protein>
    <recommendedName>
        <fullName evidence="9">Membrane protein BRI3</fullName>
    </recommendedName>
    <alternativeName>
        <fullName evidence="10">Brain protein I3</fullName>
    </alternativeName>
</protein>
<keyword evidence="5 13" id="KW-0812">Transmembrane</keyword>
<evidence type="ECO:0000256" key="2">
    <source>
        <dbReference type="ARBA" id="ARBA00004556"/>
    </source>
</evidence>
<dbReference type="AlphaFoldDB" id="A0A8T2N192"/>
<organism evidence="14 15">
    <name type="scientific">Albula glossodonta</name>
    <name type="common">roundjaw bonefish</name>
    <dbReference type="NCBI Taxonomy" id="121402"/>
    <lineage>
        <taxon>Eukaryota</taxon>
        <taxon>Metazoa</taxon>
        <taxon>Chordata</taxon>
        <taxon>Craniata</taxon>
        <taxon>Vertebrata</taxon>
        <taxon>Euteleostomi</taxon>
        <taxon>Actinopterygii</taxon>
        <taxon>Neopterygii</taxon>
        <taxon>Teleostei</taxon>
        <taxon>Albuliformes</taxon>
        <taxon>Albulidae</taxon>
        <taxon>Albula</taxon>
    </lineage>
</organism>
<evidence type="ECO:0000256" key="13">
    <source>
        <dbReference type="SAM" id="Phobius"/>
    </source>
</evidence>
<dbReference type="InterPro" id="IPR019317">
    <property type="entry name" value="BRI3"/>
</dbReference>
<evidence type="ECO:0000256" key="4">
    <source>
        <dbReference type="ARBA" id="ARBA00022490"/>
    </source>
</evidence>
<reference evidence="14" key="1">
    <citation type="thesis" date="2021" institute="BYU ScholarsArchive" country="Provo, UT, USA">
        <title>Applications of and Algorithms for Genome Assembly and Genomic Analyses with an Emphasis on Marine Teleosts.</title>
        <authorList>
            <person name="Pickett B.D."/>
        </authorList>
    </citation>
    <scope>NUCLEOTIDE SEQUENCE</scope>
    <source>
        <strain evidence="14">HI-2016</strain>
    </source>
</reference>
<dbReference type="PANTHER" id="PTHR13551:SF1">
    <property type="entry name" value="MEMBRANE PROTEIN BRI3"/>
    <property type="match status" value="1"/>
</dbReference>
<gene>
    <name evidence="14" type="ORF">JZ751_010714</name>
</gene>
<keyword evidence="8" id="KW-0458">Lysosome</keyword>
<keyword evidence="15" id="KW-1185">Reference proteome</keyword>
<dbReference type="Pfam" id="PF10164">
    <property type="entry name" value="BRI3"/>
    <property type="match status" value="1"/>
</dbReference>
<dbReference type="OrthoDB" id="2564984at2759"/>
<evidence type="ECO:0000256" key="3">
    <source>
        <dbReference type="ARBA" id="ARBA00008090"/>
    </source>
</evidence>
<evidence type="ECO:0000256" key="5">
    <source>
        <dbReference type="ARBA" id="ARBA00022692"/>
    </source>
</evidence>
<feature type="compositionally biased region" description="Pro residues" evidence="12">
    <location>
        <begin position="34"/>
        <end position="48"/>
    </location>
</feature>
<comment type="subcellular location">
    <subcellularLocation>
        <location evidence="2">Cytoplasm</location>
        <location evidence="2">Perinuclear region</location>
    </subcellularLocation>
    <subcellularLocation>
        <location evidence="1">Lysosome membrane</location>
        <topology evidence="1">Multi-pass membrane protein</topology>
    </subcellularLocation>
</comment>
<comment type="subunit">
    <text evidence="11">Interacts with BRI3BP. Interacts with MGAT1 and IFITM3.</text>
</comment>
<dbReference type="GO" id="GO:0005765">
    <property type="term" value="C:lysosomal membrane"/>
    <property type="evidence" value="ECO:0007669"/>
    <property type="project" value="UniProtKB-SubCell"/>
</dbReference>
<evidence type="ECO:0000256" key="8">
    <source>
        <dbReference type="ARBA" id="ARBA00023228"/>
    </source>
</evidence>
<dbReference type="Proteomes" id="UP000824540">
    <property type="component" value="Unassembled WGS sequence"/>
</dbReference>
<feature type="transmembrane region" description="Helical" evidence="13">
    <location>
        <begin position="158"/>
        <end position="177"/>
    </location>
</feature>
<evidence type="ECO:0000256" key="9">
    <source>
        <dbReference type="ARBA" id="ARBA00035284"/>
    </source>
</evidence>
<dbReference type="PANTHER" id="PTHR13551">
    <property type="entry name" value="BRAIN PROTEIN I3"/>
    <property type="match status" value="1"/>
</dbReference>
<evidence type="ECO:0000256" key="12">
    <source>
        <dbReference type="SAM" id="MobiDB-lite"/>
    </source>
</evidence>
<evidence type="ECO:0000256" key="6">
    <source>
        <dbReference type="ARBA" id="ARBA00022989"/>
    </source>
</evidence>
<comment type="similarity">
    <text evidence="3">Belongs to the BRI3 family.</text>
</comment>
<keyword evidence="6 13" id="KW-1133">Transmembrane helix</keyword>
<sequence length="503" mass="55176">MDSKPLLQDKPPAYNAVPGAYEYGQQHNYGAIPPHAPPPPHFQQPPPPYPYPDGQGKLTGVISHWASMRRASPLKAVKARLHQASGHHRGETEQGCCLNQAPGHNWVCVVQFVSRTGFTGRGQPNYGGTYTIIQPSVVVVGGCPACRVGVLEDDFTCLGILCAIVFFPIGILFCLALRQRRCPNCGATFGPSSLYLRHGRGWRGGSATERGRGQEQEPPGVDLVQVGRACSEEMQAGLKSWDDGGGSVVGDRGPKESGSLQTDRQTDISFAEAPETVYSCTYPRKGGLEQERSSTGQCQRDCRTAVVSVREVVRGSGQCERGRVRQWSVGQCESGRVRQWSVGQCERGRVRQWSVGQCESGRVRQWSVGQCERGRVRQWSVGQCESGHVWQWSVGQCESGRVRQWSVGQCESGRVRQWSVLCQGGEAHSPGSDSRLLLLCGTPHPPSSTAFLSPPQQPLQLKQYFSSSAWLKGLLRLTQAGTLFCHRQAEDTSIPFNRKMTEQ</sequence>
<feature type="region of interest" description="Disordered" evidence="12">
    <location>
        <begin position="25"/>
        <end position="48"/>
    </location>
</feature>
<proteinExistence type="inferred from homology"/>
<accession>A0A8T2N192</accession>
<evidence type="ECO:0000256" key="7">
    <source>
        <dbReference type="ARBA" id="ARBA00023136"/>
    </source>
</evidence>
<feature type="region of interest" description="Disordered" evidence="12">
    <location>
        <begin position="240"/>
        <end position="264"/>
    </location>
</feature>
<evidence type="ECO:0000256" key="10">
    <source>
        <dbReference type="ARBA" id="ARBA00035449"/>
    </source>
</evidence>
<comment type="caution">
    <text evidence="14">The sequence shown here is derived from an EMBL/GenBank/DDBJ whole genome shotgun (WGS) entry which is preliminary data.</text>
</comment>
<evidence type="ECO:0000256" key="11">
    <source>
        <dbReference type="ARBA" id="ARBA00046593"/>
    </source>
</evidence>
<name>A0A8T2N192_9TELE</name>
<dbReference type="EMBL" id="JAFBMS010000185">
    <property type="protein sequence ID" value="KAG9333646.1"/>
    <property type="molecule type" value="Genomic_DNA"/>
</dbReference>
<evidence type="ECO:0000313" key="14">
    <source>
        <dbReference type="EMBL" id="KAG9333646.1"/>
    </source>
</evidence>
<evidence type="ECO:0000313" key="15">
    <source>
        <dbReference type="Proteomes" id="UP000824540"/>
    </source>
</evidence>
<keyword evidence="4" id="KW-0963">Cytoplasm</keyword>
<dbReference type="GO" id="GO:0048471">
    <property type="term" value="C:perinuclear region of cytoplasm"/>
    <property type="evidence" value="ECO:0007669"/>
    <property type="project" value="UniProtKB-SubCell"/>
</dbReference>